<dbReference type="NCBIfam" id="TIGR04041">
    <property type="entry name" value="activase_YjjW"/>
    <property type="match status" value="1"/>
</dbReference>
<keyword evidence="13" id="KW-1185">Reference proteome</keyword>
<dbReference type="SFLD" id="SFLDF00392">
    <property type="entry name" value="YjjI_activase"/>
    <property type="match status" value="1"/>
</dbReference>
<dbReference type="PIRSF" id="PIRSF000371">
    <property type="entry name" value="PFL_act_enz"/>
    <property type="match status" value="1"/>
</dbReference>
<dbReference type="Proteomes" id="UP001198200">
    <property type="component" value="Unassembled WGS sequence"/>
</dbReference>
<dbReference type="SFLD" id="SFLDG01118">
    <property type="entry name" value="activating_enzymes__group_2"/>
    <property type="match status" value="1"/>
</dbReference>
<keyword evidence="6" id="KW-0560">Oxidoreductase</keyword>
<feature type="domain" description="Radical SAM core" evidence="11">
    <location>
        <begin position="15"/>
        <end position="275"/>
    </location>
</feature>
<dbReference type="InterPro" id="IPR001989">
    <property type="entry name" value="Radical_activat_CS"/>
</dbReference>
<comment type="caution">
    <text evidence="12">The sequence shown here is derived from an EMBL/GenBank/DDBJ whole genome shotgun (WGS) entry which is preliminary data.</text>
</comment>
<dbReference type="SFLD" id="SFLDS00029">
    <property type="entry name" value="Radical_SAM"/>
    <property type="match status" value="1"/>
</dbReference>
<dbReference type="AlphaFoldDB" id="A0AAE3E5B9"/>
<dbReference type="RefSeq" id="WP_066558473.1">
    <property type="nucleotide sequence ID" value="NZ_JAJEQN010000026.1"/>
</dbReference>
<name>A0AAE3E5B9_9FIRM</name>
<dbReference type="PROSITE" id="PS51918">
    <property type="entry name" value="RADICAL_SAM"/>
    <property type="match status" value="1"/>
</dbReference>
<reference evidence="12 13" key="1">
    <citation type="submission" date="2021-10" db="EMBL/GenBank/DDBJ databases">
        <title>Anaerobic single-cell dispensing facilitates the cultivation of human gut bacteria.</title>
        <authorList>
            <person name="Afrizal A."/>
        </authorList>
    </citation>
    <scope>NUCLEOTIDE SEQUENCE [LARGE SCALE GENOMIC DNA]</scope>
    <source>
        <strain evidence="12 13">CLA-AA-H224</strain>
    </source>
</reference>
<evidence type="ECO:0000313" key="12">
    <source>
        <dbReference type="EMBL" id="MCC2222079.1"/>
    </source>
</evidence>
<evidence type="ECO:0000256" key="8">
    <source>
        <dbReference type="ARBA" id="ARBA00023014"/>
    </source>
</evidence>
<dbReference type="Gene3D" id="3.20.20.70">
    <property type="entry name" value="Aldolase class I"/>
    <property type="match status" value="1"/>
</dbReference>
<dbReference type="InterPro" id="IPR017896">
    <property type="entry name" value="4Fe4S_Fe-S-bd"/>
</dbReference>
<sequence>MITAPVNKIIPFSSVDGPGNRTAVFFQGCNWDCCYCHNPETRNMCTGCMACVQVCPVGALQNENGKVHFFPERCVGCDTCIKTCRFGSSPRICNLTPEETFEQIKKQIPFISGVTVSGGECSLYCEFVESLFKLCKEAGLNTMMDSNGSTPFDGKDDLLAVTDGVMLDIKAFGEEDHLKVTAMPNKNTLENAVFLAKMGKLFEIRTVIVPGLFDIENTIIKAGELLRPYQSIHPVRYKLISYRPFGVREEYRTYQSPSKEYMEQLEELAYKSGFDDVVTT</sequence>
<keyword evidence="7" id="KW-0408">Iron</keyword>
<dbReference type="InterPro" id="IPR017900">
    <property type="entry name" value="4Fe4S_Fe_S_CS"/>
</dbReference>
<dbReference type="InterPro" id="IPR023912">
    <property type="entry name" value="YjjW_bact"/>
</dbReference>
<dbReference type="GO" id="GO:0046872">
    <property type="term" value="F:metal ion binding"/>
    <property type="evidence" value="ECO:0007669"/>
    <property type="project" value="UniProtKB-KW"/>
</dbReference>
<evidence type="ECO:0000313" key="13">
    <source>
        <dbReference type="Proteomes" id="UP001198200"/>
    </source>
</evidence>
<keyword evidence="3" id="KW-0004">4Fe-4S</keyword>
<evidence type="ECO:0000259" key="11">
    <source>
        <dbReference type="PROSITE" id="PS51918"/>
    </source>
</evidence>
<evidence type="ECO:0000256" key="7">
    <source>
        <dbReference type="ARBA" id="ARBA00023004"/>
    </source>
</evidence>
<evidence type="ECO:0000256" key="6">
    <source>
        <dbReference type="ARBA" id="ARBA00023002"/>
    </source>
</evidence>
<dbReference type="EMBL" id="JAJEQN010000026">
    <property type="protein sequence ID" value="MCC2222079.1"/>
    <property type="molecule type" value="Genomic_DNA"/>
</dbReference>
<evidence type="ECO:0000256" key="5">
    <source>
        <dbReference type="ARBA" id="ARBA00022723"/>
    </source>
</evidence>
<dbReference type="SUPFAM" id="SSF54862">
    <property type="entry name" value="4Fe-4S ferredoxins"/>
    <property type="match status" value="1"/>
</dbReference>
<evidence type="ECO:0000256" key="1">
    <source>
        <dbReference type="ARBA" id="ARBA00001966"/>
    </source>
</evidence>
<keyword evidence="4" id="KW-0949">S-adenosyl-L-methionine</keyword>
<evidence type="ECO:0000256" key="9">
    <source>
        <dbReference type="ARBA" id="ARBA00047365"/>
    </source>
</evidence>
<dbReference type="InterPro" id="IPR058240">
    <property type="entry name" value="rSAM_sf"/>
</dbReference>
<dbReference type="SUPFAM" id="SSF102114">
    <property type="entry name" value="Radical SAM enzymes"/>
    <property type="match status" value="1"/>
</dbReference>
<dbReference type="Gene3D" id="3.30.70.20">
    <property type="match status" value="1"/>
</dbReference>
<dbReference type="SFLD" id="SFLDG01066">
    <property type="entry name" value="organic_radical-activating_enz"/>
    <property type="match status" value="1"/>
</dbReference>
<keyword evidence="8" id="KW-0411">Iron-sulfur</keyword>
<keyword evidence="5" id="KW-0479">Metal-binding</keyword>
<dbReference type="InterPro" id="IPR013785">
    <property type="entry name" value="Aldolase_TIM"/>
</dbReference>
<dbReference type="PANTHER" id="PTHR30352:SF13">
    <property type="entry name" value="GLYCYL-RADICAL ENZYME ACTIVATING ENZYME YJJW-RELATED"/>
    <property type="match status" value="1"/>
</dbReference>
<dbReference type="PROSITE" id="PS51379">
    <property type="entry name" value="4FE4S_FER_2"/>
    <property type="match status" value="2"/>
</dbReference>
<comment type="cofactor">
    <cofactor evidence="1">
        <name>[4Fe-4S] cluster</name>
        <dbReference type="ChEBI" id="CHEBI:49883"/>
    </cofactor>
</comment>
<dbReference type="GO" id="GO:0016491">
    <property type="term" value="F:oxidoreductase activity"/>
    <property type="evidence" value="ECO:0007669"/>
    <property type="project" value="UniProtKB-KW"/>
</dbReference>
<gene>
    <name evidence="12" type="ORF">LKD48_10590</name>
</gene>
<dbReference type="Pfam" id="PF00037">
    <property type="entry name" value="Fer4"/>
    <property type="match status" value="1"/>
</dbReference>
<dbReference type="PROSITE" id="PS01087">
    <property type="entry name" value="RADICAL_ACTIVATING"/>
    <property type="match status" value="1"/>
</dbReference>
<protein>
    <submittedName>
        <fullName evidence="12">YjjW family glycine radical enzyme activase</fullName>
    </submittedName>
</protein>
<dbReference type="PROSITE" id="PS00198">
    <property type="entry name" value="4FE4S_FER_1"/>
    <property type="match status" value="1"/>
</dbReference>
<feature type="domain" description="4Fe-4S ferredoxin-type" evidence="10">
    <location>
        <begin position="66"/>
        <end position="94"/>
    </location>
</feature>
<organism evidence="12 13">
    <name type="scientific">Anthropogastromicrobium aceti</name>
    <dbReference type="NCBI Taxonomy" id="2981768"/>
    <lineage>
        <taxon>Bacteria</taxon>
        <taxon>Bacillati</taxon>
        <taxon>Bacillota</taxon>
        <taxon>Clostridia</taxon>
        <taxon>Lachnospirales</taxon>
        <taxon>Lachnospiraceae</taxon>
        <taxon>Anthropogastromicrobium</taxon>
    </lineage>
</organism>
<evidence type="ECO:0000256" key="3">
    <source>
        <dbReference type="ARBA" id="ARBA00022485"/>
    </source>
</evidence>
<feature type="domain" description="4Fe-4S ferredoxin-type" evidence="10">
    <location>
        <begin position="37"/>
        <end position="65"/>
    </location>
</feature>
<evidence type="ECO:0000256" key="4">
    <source>
        <dbReference type="ARBA" id="ARBA00022691"/>
    </source>
</evidence>
<dbReference type="InterPro" id="IPR040074">
    <property type="entry name" value="BssD/PflA/YjjW"/>
</dbReference>
<evidence type="ECO:0000259" key="10">
    <source>
        <dbReference type="PROSITE" id="PS51379"/>
    </source>
</evidence>
<dbReference type="Pfam" id="PF04055">
    <property type="entry name" value="Radical_SAM"/>
    <property type="match status" value="1"/>
</dbReference>
<dbReference type="InterPro" id="IPR034457">
    <property type="entry name" value="Organic_radical-activating"/>
</dbReference>
<proteinExistence type="inferred from homology"/>
<dbReference type="CDD" id="cd01335">
    <property type="entry name" value="Radical_SAM"/>
    <property type="match status" value="1"/>
</dbReference>
<dbReference type="InterPro" id="IPR012839">
    <property type="entry name" value="Organic_radical_activase"/>
</dbReference>
<dbReference type="PANTHER" id="PTHR30352">
    <property type="entry name" value="PYRUVATE FORMATE-LYASE-ACTIVATING ENZYME"/>
    <property type="match status" value="1"/>
</dbReference>
<dbReference type="GO" id="GO:0051539">
    <property type="term" value="F:4 iron, 4 sulfur cluster binding"/>
    <property type="evidence" value="ECO:0007669"/>
    <property type="project" value="UniProtKB-KW"/>
</dbReference>
<accession>A0AAE3E5B9</accession>
<dbReference type="InterPro" id="IPR007197">
    <property type="entry name" value="rSAM"/>
</dbReference>
<comment type="similarity">
    <text evidence="2">Belongs to the organic radical-activating enzymes family.</text>
</comment>
<evidence type="ECO:0000256" key="2">
    <source>
        <dbReference type="ARBA" id="ARBA00009777"/>
    </source>
</evidence>
<comment type="catalytic activity">
    <reaction evidence="9">
        <text>glycyl-[protein] + reduced [flavodoxin] + S-adenosyl-L-methionine = glycin-2-yl radical-[protein] + semiquinone [flavodoxin] + 5'-deoxyadenosine + L-methionine + H(+)</text>
        <dbReference type="Rhea" id="RHEA:61976"/>
        <dbReference type="Rhea" id="RHEA-COMP:10622"/>
        <dbReference type="Rhea" id="RHEA-COMP:14480"/>
        <dbReference type="Rhea" id="RHEA-COMP:15993"/>
        <dbReference type="Rhea" id="RHEA-COMP:15994"/>
        <dbReference type="ChEBI" id="CHEBI:15378"/>
        <dbReference type="ChEBI" id="CHEBI:17319"/>
        <dbReference type="ChEBI" id="CHEBI:29947"/>
        <dbReference type="ChEBI" id="CHEBI:32722"/>
        <dbReference type="ChEBI" id="CHEBI:57618"/>
        <dbReference type="ChEBI" id="CHEBI:57844"/>
        <dbReference type="ChEBI" id="CHEBI:59789"/>
        <dbReference type="ChEBI" id="CHEBI:140311"/>
    </reaction>
</comment>